<dbReference type="RefSeq" id="WP_207905270.1">
    <property type="nucleotide sequence ID" value="NZ_JANKBF010000002.1"/>
</dbReference>
<sequence>MIGKLTIDKSSMNLSYFLYTIIIIYEKGGKISRHDFVNEMAKFVGVSAFQNNKENRTAYNKSKLPRYFGFVDIILDEKELNYLVLTHRGRILVDYISDAGDGVAPSERFYISLKHKKDFIDLIFDSVIFDSFGKNNSGAEQSNTDVEPPKVVFKTIQELGNATAEEICYVMFGLNRGEFDSFEEAINKVKDNRSKYIYDYEDIIDEWGITNIVHDCKIINIFTDNNISLLVSERNKDNGKIYYQLSSSLSDVQKEQIKIISAVYEPIKLFAYTHGDKNLIENWIEGSVLGRVSDNSQIIKYDFNLGIEGFCTKKDSSEFMPGAFEKAVLEAYKNEKKNIYLVVTNITESLFFNTISRYTSLLKRIDEVKNLFHGWSAEPLYDEKFYKWLTTKSNRARNILPKDKILLPSNLQIVGTIIMNEENSNTQFDYKFRRCLVDTEKSAVTDDSNMDESLRVTTGENILLYGVPGSGKSWTIQHEYCDDEECMERLVFHPDYMYSDFVGQILPVVKRDDEGKEKVRYEFKPGPFTKILKKAYEDPEKSYYLVIEEINRGNAPAIFGEIFQLLDRMDEDKDGYKKGTSEYGITNENIALEVYGDVDTKVRIPSNLSILGTMNTSDQNVFTLDTAFQRRWIMRMIKNTFSNHKYANKKILDTNVSWKQFCEAINDEILRRNNVTSSEDKRLGAYFVSADDLLHIKTQDNSSEKQKIEAEHKNARFAEKVIKYLWDDAFKFSHPDTFDTRKYKSLEKIIDVFNSSSEDARFDVFHENLRKLILEGVEENNSVSDEDNE</sequence>
<name>A0A4R3Z8Q4_9FIRM</name>
<evidence type="ECO:0000313" key="3">
    <source>
        <dbReference type="Proteomes" id="UP000295515"/>
    </source>
</evidence>
<feature type="domain" description="ATPase dynein-related AAA" evidence="1">
    <location>
        <begin position="461"/>
        <end position="631"/>
    </location>
</feature>
<protein>
    <submittedName>
        <fullName evidence="2">Dynein-related subfamily AAA family protein</fullName>
    </submittedName>
</protein>
<dbReference type="InterPro" id="IPR027417">
    <property type="entry name" value="P-loop_NTPase"/>
</dbReference>
<dbReference type="SUPFAM" id="SSF52540">
    <property type="entry name" value="P-loop containing nucleoside triphosphate hydrolases"/>
    <property type="match status" value="1"/>
</dbReference>
<dbReference type="InterPro" id="IPR052934">
    <property type="entry name" value="Methyl-DNA_Rec/Restrict_Enz"/>
</dbReference>
<organism evidence="2 3">
    <name type="scientific">Longibaculum muris</name>
    <dbReference type="NCBI Taxonomy" id="1796628"/>
    <lineage>
        <taxon>Bacteria</taxon>
        <taxon>Bacillati</taxon>
        <taxon>Bacillota</taxon>
        <taxon>Erysipelotrichia</taxon>
        <taxon>Erysipelotrichales</taxon>
        <taxon>Coprobacillaceae</taxon>
        <taxon>Longibaculum</taxon>
    </lineage>
</organism>
<dbReference type="GeneID" id="98916981"/>
<evidence type="ECO:0000313" key="2">
    <source>
        <dbReference type="EMBL" id="TCW03013.1"/>
    </source>
</evidence>
<proteinExistence type="predicted"/>
<evidence type="ECO:0000259" key="1">
    <source>
        <dbReference type="Pfam" id="PF07728"/>
    </source>
</evidence>
<comment type="caution">
    <text evidence="2">The sequence shown here is derived from an EMBL/GenBank/DDBJ whole genome shotgun (WGS) entry which is preliminary data.</text>
</comment>
<accession>A0A4R3Z8Q4</accession>
<gene>
    <name evidence="2" type="ORF">EDD60_101319</name>
</gene>
<dbReference type="AlphaFoldDB" id="A0A4R3Z8Q4"/>
<dbReference type="Pfam" id="PF07728">
    <property type="entry name" value="AAA_5"/>
    <property type="match status" value="1"/>
</dbReference>
<dbReference type="Gene3D" id="3.40.50.300">
    <property type="entry name" value="P-loop containing nucleotide triphosphate hydrolases"/>
    <property type="match status" value="1"/>
</dbReference>
<dbReference type="PANTHER" id="PTHR37291">
    <property type="entry name" value="5-METHYLCYTOSINE-SPECIFIC RESTRICTION ENZYME B"/>
    <property type="match status" value="1"/>
</dbReference>
<keyword evidence="3" id="KW-1185">Reference proteome</keyword>
<dbReference type="GO" id="GO:0016887">
    <property type="term" value="F:ATP hydrolysis activity"/>
    <property type="evidence" value="ECO:0007669"/>
    <property type="project" value="InterPro"/>
</dbReference>
<dbReference type="GO" id="GO:0005524">
    <property type="term" value="F:ATP binding"/>
    <property type="evidence" value="ECO:0007669"/>
    <property type="project" value="InterPro"/>
</dbReference>
<dbReference type="Proteomes" id="UP000295515">
    <property type="component" value="Unassembled WGS sequence"/>
</dbReference>
<dbReference type="EMBL" id="SMCQ01000001">
    <property type="protein sequence ID" value="TCW03013.1"/>
    <property type="molecule type" value="Genomic_DNA"/>
</dbReference>
<dbReference type="PANTHER" id="PTHR37291:SF1">
    <property type="entry name" value="TYPE IV METHYL-DIRECTED RESTRICTION ENZYME ECOKMCRB SUBUNIT"/>
    <property type="match status" value="1"/>
</dbReference>
<reference evidence="2 3" key="1">
    <citation type="submission" date="2019-03" db="EMBL/GenBank/DDBJ databases">
        <title>Genomic Encyclopedia of Type Strains, Phase IV (KMG-IV): sequencing the most valuable type-strain genomes for metagenomic binning, comparative biology and taxonomic classification.</title>
        <authorList>
            <person name="Goeker M."/>
        </authorList>
    </citation>
    <scope>NUCLEOTIDE SEQUENCE [LARGE SCALE GENOMIC DNA]</scope>
    <source>
        <strain evidence="2 3">DSM 29487</strain>
    </source>
</reference>
<dbReference type="InterPro" id="IPR011704">
    <property type="entry name" value="ATPase_dyneun-rel_AAA"/>
</dbReference>